<evidence type="ECO:0000313" key="2">
    <source>
        <dbReference type="EMBL" id="KOX76732.1"/>
    </source>
</evidence>
<dbReference type="AlphaFoldDB" id="A0A0N0U6G5"/>
<dbReference type="EMBL" id="KQ435742">
    <property type="protein sequence ID" value="KOX76732.1"/>
    <property type="molecule type" value="Genomic_DNA"/>
</dbReference>
<name>A0A0N0U6G5_9HYME</name>
<proteinExistence type="predicted"/>
<feature type="region of interest" description="Disordered" evidence="1">
    <location>
        <begin position="66"/>
        <end position="99"/>
    </location>
</feature>
<sequence length="237" mass="27800">MVMADHVDNTQHCSHTLTATQKKIAHHEFDNYTVKYNYLQRLQVAINCIRWRALKDGGRWLSTMEENEVEEKEEQKQQQQQQQQENKEEEEEDQEVEEKGQKFMQYVVLNIKRAGDSSFLLDGKNRDKNKVTKELRENSYYFPECGSKRIFPCIFKANQPSRSTFHLPPRSDDAFQKAEFSTPTHCRDLSSRASSLRFARSTQPSATPAGPNKRTRIHDPWNACVYMYVGRGYRVRV</sequence>
<keyword evidence="3" id="KW-1185">Reference proteome</keyword>
<reference evidence="2 3" key="1">
    <citation type="submission" date="2015-07" db="EMBL/GenBank/DDBJ databases">
        <title>The genome of Melipona quadrifasciata.</title>
        <authorList>
            <person name="Pan H."/>
            <person name="Kapheim K."/>
        </authorList>
    </citation>
    <scope>NUCLEOTIDE SEQUENCE [LARGE SCALE GENOMIC DNA]</scope>
    <source>
        <strain evidence="2">0111107301</strain>
        <tissue evidence="2">Whole body</tissue>
    </source>
</reference>
<gene>
    <name evidence="2" type="ORF">WN51_11089</name>
</gene>
<evidence type="ECO:0000313" key="3">
    <source>
        <dbReference type="Proteomes" id="UP000053105"/>
    </source>
</evidence>
<protein>
    <submittedName>
        <fullName evidence="2">Uncharacterized protein</fullName>
    </submittedName>
</protein>
<feature type="compositionally biased region" description="Acidic residues" evidence="1">
    <location>
        <begin position="87"/>
        <end position="96"/>
    </location>
</feature>
<dbReference type="Proteomes" id="UP000053105">
    <property type="component" value="Unassembled WGS sequence"/>
</dbReference>
<accession>A0A0N0U6G5</accession>
<organism evidence="2 3">
    <name type="scientific">Melipona quadrifasciata</name>
    <dbReference type="NCBI Taxonomy" id="166423"/>
    <lineage>
        <taxon>Eukaryota</taxon>
        <taxon>Metazoa</taxon>
        <taxon>Ecdysozoa</taxon>
        <taxon>Arthropoda</taxon>
        <taxon>Hexapoda</taxon>
        <taxon>Insecta</taxon>
        <taxon>Pterygota</taxon>
        <taxon>Neoptera</taxon>
        <taxon>Endopterygota</taxon>
        <taxon>Hymenoptera</taxon>
        <taxon>Apocrita</taxon>
        <taxon>Aculeata</taxon>
        <taxon>Apoidea</taxon>
        <taxon>Anthophila</taxon>
        <taxon>Apidae</taxon>
        <taxon>Melipona</taxon>
    </lineage>
</organism>
<evidence type="ECO:0000256" key="1">
    <source>
        <dbReference type="SAM" id="MobiDB-lite"/>
    </source>
</evidence>